<reference evidence="4" key="2">
    <citation type="journal article" date="2021" name="Sci. Data">
        <title>Chromosome-scale genome sequencing, assembly and annotation of six genomes from subfamily Leishmaniinae.</title>
        <authorList>
            <person name="Almutairi H."/>
            <person name="Urbaniak M.D."/>
            <person name="Bates M.D."/>
            <person name="Jariyapan N."/>
            <person name="Kwakye-Nuako G."/>
            <person name="Thomaz Soccol V."/>
            <person name="Al-Salem W.S."/>
            <person name="Dillon R.J."/>
            <person name="Bates P.A."/>
            <person name="Gatherer D."/>
        </authorList>
    </citation>
    <scope>NUCLEOTIDE SEQUENCE [LARGE SCALE GENOMIC DNA]</scope>
</reference>
<name>A0A836H057_9TRYP</name>
<organism evidence="3 4">
    <name type="scientific">Leishmania martiniquensis</name>
    <dbReference type="NCBI Taxonomy" id="1580590"/>
    <lineage>
        <taxon>Eukaryota</taxon>
        <taxon>Discoba</taxon>
        <taxon>Euglenozoa</taxon>
        <taxon>Kinetoplastea</taxon>
        <taxon>Metakinetoplastina</taxon>
        <taxon>Trypanosomatida</taxon>
        <taxon>Trypanosomatidae</taxon>
        <taxon>Leishmaniinae</taxon>
        <taxon>Leishmania</taxon>
    </lineage>
</organism>
<evidence type="ECO:0000313" key="3">
    <source>
        <dbReference type="EMBL" id="KAG5477017.1"/>
    </source>
</evidence>
<dbReference type="EMBL" id="JAFEUZ010000025">
    <property type="protein sequence ID" value="KAG5477017.1"/>
    <property type="molecule type" value="Genomic_DNA"/>
</dbReference>
<evidence type="ECO:0000313" key="4">
    <source>
        <dbReference type="Proteomes" id="UP000673552"/>
    </source>
</evidence>
<protein>
    <submittedName>
        <fullName evidence="3">Uncharacterized protein</fullName>
    </submittedName>
</protein>
<dbReference type="KEGG" id="lmat:92515334"/>
<dbReference type="Proteomes" id="UP000673552">
    <property type="component" value="Unassembled WGS sequence"/>
</dbReference>
<proteinExistence type="predicted"/>
<keyword evidence="4" id="KW-1185">Reference proteome</keyword>
<dbReference type="AlphaFoldDB" id="A0A836H057"/>
<comment type="caution">
    <text evidence="3">The sequence shown here is derived from an EMBL/GenBank/DDBJ whole genome shotgun (WGS) entry which is preliminary data.</text>
</comment>
<gene>
    <name evidence="3" type="ORF">LSCM1_05351</name>
</gene>
<dbReference type="RefSeq" id="XP_067178187.1">
    <property type="nucleotide sequence ID" value="XM_067322822.1"/>
</dbReference>
<dbReference type="GeneID" id="92515334"/>
<sequence length="86" mass="9629">MYATATTVHRTRRPYPPPDDSKHYTEVPPATVKQYNPIFRAIKRLGVDFGIMDLDAGERVAVFIAATLLVALFIGGPIYIVRYAFS</sequence>
<evidence type="ECO:0000256" key="1">
    <source>
        <dbReference type="SAM" id="MobiDB-lite"/>
    </source>
</evidence>
<feature type="transmembrane region" description="Helical" evidence="2">
    <location>
        <begin position="60"/>
        <end position="81"/>
    </location>
</feature>
<keyword evidence="2" id="KW-0812">Transmembrane</keyword>
<keyword evidence="2" id="KW-1133">Transmembrane helix</keyword>
<reference evidence="4" key="1">
    <citation type="journal article" date="2021" name="Microbiol. Resour. Announc.">
        <title>LGAAP: Leishmaniinae Genome Assembly and Annotation Pipeline.</title>
        <authorList>
            <person name="Almutairi H."/>
            <person name="Urbaniak M.D."/>
            <person name="Bates M.D."/>
            <person name="Jariyapan N."/>
            <person name="Kwakye-Nuako G."/>
            <person name="Thomaz-Soccol V."/>
            <person name="Al-Salem W.S."/>
            <person name="Dillon R.J."/>
            <person name="Bates P.A."/>
            <person name="Gatherer D."/>
        </authorList>
    </citation>
    <scope>NUCLEOTIDE SEQUENCE [LARGE SCALE GENOMIC DNA]</scope>
</reference>
<dbReference type="OrthoDB" id="271488at2759"/>
<keyword evidence="2" id="KW-0472">Membrane</keyword>
<evidence type="ECO:0000256" key="2">
    <source>
        <dbReference type="SAM" id="Phobius"/>
    </source>
</evidence>
<accession>A0A836H057</accession>
<feature type="region of interest" description="Disordered" evidence="1">
    <location>
        <begin position="1"/>
        <end position="26"/>
    </location>
</feature>